<protein>
    <submittedName>
        <fullName evidence="1">Uncharacterized protein</fullName>
    </submittedName>
</protein>
<name>A0A4R0QZY1_9APHY</name>
<dbReference type="AlphaFoldDB" id="A0A4R0QZY1"/>
<dbReference type="EMBL" id="RWJN01000705">
    <property type="protein sequence ID" value="TCD59911.1"/>
    <property type="molecule type" value="Genomic_DNA"/>
</dbReference>
<reference evidence="1 2" key="1">
    <citation type="submission" date="2018-11" db="EMBL/GenBank/DDBJ databases">
        <title>Genome assembly of Steccherinum ochraceum LE-BIN_3174, the white-rot fungus of the Steccherinaceae family (The Residual Polyporoid clade, Polyporales, Basidiomycota).</title>
        <authorList>
            <person name="Fedorova T.V."/>
            <person name="Glazunova O.A."/>
            <person name="Landesman E.O."/>
            <person name="Moiseenko K.V."/>
            <person name="Psurtseva N.V."/>
            <person name="Savinova O.S."/>
            <person name="Shakhova N.V."/>
            <person name="Tyazhelova T.V."/>
            <person name="Vasina D.V."/>
        </authorList>
    </citation>
    <scope>NUCLEOTIDE SEQUENCE [LARGE SCALE GENOMIC DNA]</scope>
    <source>
        <strain evidence="1 2">LE-BIN_3174</strain>
    </source>
</reference>
<organism evidence="1 2">
    <name type="scientific">Steccherinum ochraceum</name>
    <dbReference type="NCBI Taxonomy" id="92696"/>
    <lineage>
        <taxon>Eukaryota</taxon>
        <taxon>Fungi</taxon>
        <taxon>Dikarya</taxon>
        <taxon>Basidiomycota</taxon>
        <taxon>Agaricomycotina</taxon>
        <taxon>Agaricomycetes</taxon>
        <taxon>Polyporales</taxon>
        <taxon>Steccherinaceae</taxon>
        <taxon>Steccherinum</taxon>
    </lineage>
</organism>
<sequence>MNNNPNYVLSTANGFEHLLNSMVRYRNEDGAIVLKDQYDGAHPPLLLQHAAVPADWTQVLRRQRATGFWASWSLVEAICRNPPLHFEHQYYRTTDPTILSSQQCFHSSDVSKSGHSSLFNPGSNIPGTDAIKYPDYVTRHP</sequence>
<comment type="caution">
    <text evidence="1">The sequence shown here is derived from an EMBL/GenBank/DDBJ whole genome shotgun (WGS) entry which is preliminary data.</text>
</comment>
<dbReference type="Proteomes" id="UP000292702">
    <property type="component" value="Unassembled WGS sequence"/>
</dbReference>
<evidence type="ECO:0000313" key="1">
    <source>
        <dbReference type="EMBL" id="TCD59911.1"/>
    </source>
</evidence>
<proteinExistence type="predicted"/>
<gene>
    <name evidence="1" type="ORF">EIP91_011204</name>
</gene>
<evidence type="ECO:0000313" key="2">
    <source>
        <dbReference type="Proteomes" id="UP000292702"/>
    </source>
</evidence>
<feature type="non-terminal residue" evidence="1">
    <location>
        <position position="141"/>
    </location>
</feature>
<accession>A0A4R0QZY1</accession>
<keyword evidence="2" id="KW-1185">Reference proteome</keyword>